<gene>
    <name evidence="1" type="ORF">GT694_10570</name>
</gene>
<dbReference type="EMBL" id="WWVT01000014">
    <property type="protein sequence ID" value="MZL62475.1"/>
    <property type="molecule type" value="Genomic_DNA"/>
</dbReference>
<comment type="caution">
    <text evidence="1">The sequence shown here is derived from an EMBL/GenBank/DDBJ whole genome shotgun (WGS) entry which is preliminary data.</text>
</comment>
<evidence type="ECO:0000313" key="2">
    <source>
        <dbReference type="Proteomes" id="UP000473323"/>
    </source>
</evidence>
<keyword evidence="1" id="KW-0808">Transferase</keyword>
<dbReference type="SUPFAM" id="SSF53756">
    <property type="entry name" value="UDP-Glycosyltransferase/glycogen phosphorylase"/>
    <property type="match status" value="1"/>
</dbReference>
<dbReference type="AlphaFoldDB" id="A0A6L8TE24"/>
<proteinExistence type="predicted"/>
<dbReference type="GO" id="GO:0016740">
    <property type="term" value="F:transferase activity"/>
    <property type="evidence" value="ECO:0007669"/>
    <property type="project" value="UniProtKB-KW"/>
</dbReference>
<dbReference type="Proteomes" id="UP000473323">
    <property type="component" value="Unassembled WGS sequence"/>
</dbReference>
<name>A0A6L8TE24_9FIRM</name>
<reference evidence="1 2" key="1">
    <citation type="journal article" date="2019" name="Nat. Med.">
        <title>A library of human gut bacterial isolates paired with longitudinal multiomics data enables mechanistic microbiome research.</title>
        <authorList>
            <person name="Poyet M."/>
            <person name="Groussin M."/>
            <person name="Gibbons S.M."/>
            <person name="Avila-Pacheco J."/>
            <person name="Jiang X."/>
            <person name="Kearney S.M."/>
            <person name="Perrotta A.R."/>
            <person name="Berdy B."/>
            <person name="Zhao S."/>
            <person name="Lieberman T.D."/>
            <person name="Swanson P.K."/>
            <person name="Smith M."/>
            <person name="Roesemann S."/>
            <person name="Alexander J.E."/>
            <person name="Rich S.A."/>
            <person name="Livny J."/>
            <person name="Vlamakis H."/>
            <person name="Clish C."/>
            <person name="Bullock K."/>
            <person name="Deik A."/>
            <person name="Scott J."/>
            <person name="Pierce K.A."/>
            <person name="Xavier R.J."/>
            <person name="Alm E.J."/>
        </authorList>
    </citation>
    <scope>NUCLEOTIDE SEQUENCE [LARGE SCALE GENOMIC DNA]</scope>
    <source>
        <strain evidence="1 2">BIOML-A4</strain>
    </source>
</reference>
<dbReference type="RefSeq" id="WP_059086327.1">
    <property type="nucleotide sequence ID" value="NZ_LN913006.1"/>
</dbReference>
<accession>A0A6L8TE24</accession>
<sequence>MKKILVLVQNYPDNDGGVALMYVHVRNKYYIQHDIDVTVLNFSSHDDYNIDNIKVITEDTYKKENKKYDVVVSHAANIKNHYRFLKKYDDRFEHMIFFFHGHEVVMINDVYPKPYDYMKKDSWFRVQMQNCYDQFKLSLWHKYYKKIANKAEFIFVSNCLHNEFQKYVRLSDDDLKGHVHIINNSVGKVFEDNSYKCEGNKKYDFITIRNNMDSSTYCIDLVCKLAEKNPNFSFLVIGKGNFFKNKSKPDNITWIDEYLNHEDILNCVNHARCALMLTRRDTQGVMSCELVTYGIPLITSDLPVCREIFEKIPSVAFMNNEIENENFSQIYVNILKEYRTKIDTFGYGNTVEREENIIKMEY</sequence>
<protein>
    <submittedName>
        <fullName evidence="1">Glycosyltransferase family 1 protein</fullName>
    </submittedName>
</protein>
<organism evidence="1 2">
    <name type="scientific">Blautia massiliensis</name>
    <name type="common">ex Durand et al. 2017</name>
    <dbReference type="NCBI Taxonomy" id="1737424"/>
    <lineage>
        <taxon>Bacteria</taxon>
        <taxon>Bacillati</taxon>
        <taxon>Bacillota</taxon>
        <taxon>Clostridia</taxon>
        <taxon>Lachnospirales</taxon>
        <taxon>Lachnospiraceae</taxon>
        <taxon>Blautia</taxon>
    </lineage>
</organism>
<evidence type="ECO:0000313" key="1">
    <source>
        <dbReference type="EMBL" id="MZL62475.1"/>
    </source>
</evidence>
<dbReference type="Gene3D" id="3.40.50.2000">
    <property type="entry name" value="Glycogen Phosphorylase B"/>
    <property type="match status" value="1"/>
</dbReference>